<gene>
    <name evidence="2" type="ORF">SAMN02745110_01362</name>
</gene>
<reference evidence="2 3" key="1">
    <citation type="submission" date="2017-02" db="EMBL/GenBank/DDBJ databases">
        <authorList>
            <person name="Peterson S.W."/>
        </authorList>
    </citation>
    <scope>NUCLEOTIDE SEQUENCE [LARGE SCALE GENOMIC DNA]</scope>
    <source>
        <strain evidence="2 3">ATCC 17233</strain>
    </source>
</reference>
<dbReference type="Proteomes" id="UP000189857">
    <property type="component" value="Unassembled WGS sequence"/>
</dbReference>
<proteinExistence type="predicted"/>
<dbReference type="AlphaFoldDB" id="A0A1T4MX27"/>
<sequence>MADNTLNIFEKKAEEMTAIHMITDKEKFERTEGGFVSLDYNGVHYDRIKVVRLFPFSDANKYISIRDHGNGDKEIGIIEDLEAMPSEVQEILNEQLNLSYFTPVIEKIYNIKDEYGYAYFHVKTDKGECKFSMNMGSNAVTKLSDTRLIISDVDENRFEIKDTDALTQKEKRMLDLFL</sequence>
<protein>
    <recommendedName>
        <fullName evidence="1">DUF1854 domain-containing protein</fullName>
    </recommendedName>
</protein>
<dbReference type="RefSeq" id="WP_078787204.1">
    <property type="nucleotide sequence ID" value="NZ_CACZYW010000004.1"/>
</dbReference>
<feature type="domain" description="DUF1854" evidence="1">
    <location>
        <begin position="45"/>
        <end position="175"/>
    </location>
</feature>
<accession>A0A1T4MX27</accession>
<evidence type="ECO:0000313" key="2">
    <source>
        <dbReference type="EMBL" id="SJZ71523.1"/>
    </source>
</evidence>
<name>A0A1T4MX27_9FIRM</name>
<evidence type="ECO:0000259" key="1">
    <source>
        <dbReference type="Pfam" id="PF08909"/>
    </source>
</evidence>
<keyword evidence="3" id="KW-1185">Reference proteome</keyword>
<dbReference type="Pfam" id="PF08909">
    <property type="entry name" value="DUF1854"/>
    <property type="match status" value="1"/>
</dbReference>
<evidence type="ECO:0000313" key="3">
    <source>
        <dbReference type="Proteomes" id="UP000189857"/>
    </source>
</evidence>
<dbReference type="OrthoDB" id="9796887at2"/>
<dbReference type="InterPro" id="IPR015005">
    <property type="entry name" value="DUF1854"/>
</dbReference>
<organism evidence="2 3">
    <name type="scientific">Eubacterium ruminantium</name>
    <dbReference type="NCBI Taxonomy" id="42322"/>
    <lineage>
        <taxon>Bacteria</taxon>
        <taxon>Bacillati</taxon>
        <taxon>Bacillota</taxon>
        <taxon>Clostridia</taxon>
        <taxon>Eubacteriales</taxon>
        <taxon>Eubacteriaceae</taxon>
        <taxon>Eubacterium</taxon>
    </lineage>
</organism>
<dbReference type="EMBL" id="FUXA01000008">
    <property type="protein sequence ID" value="SJZ71523.1"/>
    <property type="molecule type" value="Genomic_DNA"/>
</dbReference>